<dbReference type="RefSeq" id="WP_098063046.1">
    <property type="nucleotide sequence ID" value="NZ_PDEP01000014.1"/>
</dbReference>
<evidence type="ECO:0000256" key="4">
    <source>
        <dbReference type="ARBA" id="ARBA00022989"/>
    </source>
</evidence>
<dbReference type="GO" id="GO:0022857">
    <property type="term" value="F:transmembrane transporter activity"/>
    <property type="evidence" value="ECO:0007669"/>
    <property type="project" value="InterPro"/>
</dbReference>
<dbReference type="InterPro" id="IPR011701">
    <property type="entry name" value="MFS"/>
</dbReference>
<evidence type="ECO:0000256" key="1">
    <source>
        <dbReference type="ARBA" id="ARBA00004141"/>
    </source>
</evidence>
<dbReference type="Pfam" id="PF07690">
    <property type="entry name" value="MFS_1"/>
    <property type="match status" value="2"/>
</dbReference>
<dbReference type="InterPro" id="IPR020846">
    <property type="entry name" value="MFS_dom"/>
</dbReference>
<evidence type="ECO:0000256" key="2">
    <source>
        <dbReference type="ARBA" id="ARBA00022448"/>
    </source>
</evidence>
<dbReference type="OrthoDB" id="182417at2"/>
<keyword evidence="4 6" id="KW-1133">Transmembrane helix</keyword>
<feature type="transmembrane region" description="Helical" evidence="6">
    <location>
        <begin position="57"/>
        <end position="76"/>
    </location>
</feature>
<organism evidence="8 9">
    <name type="scientific">Longimonas halophila</name>
    <dbReference type="NCBI Taxonomy" id="1469170"/>
    <lineage>
        <taxon>Bacteria</taxon>
        <taxon>Pseudomonadati</taxon>
        <taxon>Rhodothermota</taxon>
        <taxon>Rhodothermia</taxon>
        <taxon>Rhodothermales</taxon>
        <taxon>Salisaetaceae</taxon>
        <taxon>Longimonas</taxon>
    </lineage>
</organism>
<keyword evidence="3 6" id="KW-0812">Transmembrane</keyword>
<feature type="transmembrane region" description="Helical" evidence="6">
    <location>
        <begin position="16"/>
        <end position="37"/>
    </location>
</feature>
<evidence type="ECO:0000256" key="6">
    <source>
        <dbReference type="SAM" id="Phobius"/>
    </source>
</evidence>
<keyword evidence="9" id="KW-1185">Reference proteome</keyword>
<proteinExistence type="predicted"/>
<comment type="subcellular location">
    <subcellularLocation>
        <location evidence="1">Membrane</location>
        <topology evidence="1">Multi-pass membrane protein</topology>
    </subcellularLocation>
</comment>
<evidence type="ECO:0000313" key="8">
    <source>
        <dbReference type="EMBL" id="PEN05397.1"/>
    </source>
</evidence>
<feature type="transmembrane region" description="Helical" evidence="6">
    <location>
        <begin position="366"/>
        <end position="384"/>
    </location>
</feature>
<feature type="transmembrane region" description="Helical" evidence="6">
    <location>
        <begin position="88"/>
        <end position="106"/>
    </location>
</feature>
<sequence>MPNRVPTPLMQRLPGFYGWTVLAAATLGMAATLPGQTAGVSLFIDAFVEDLALSRTAVSWMYTVATVVGSLALPWIGRQMDRIGPRRMVLFVGGAFALACLGMSQVRGWITLFIGFLLLRGLGQGALGLINNHVVNLWFERRRGMAVGVLGLGMAGATAIFPPLIEQMLQAYGWAQSYVIIGALLAVGVVPLLVLLYRAEPERFGLTPDTALPSLGTASASPNDPVRGLTLPQARRTRTFWLFIAGGVCAGGLGTGLLFHHFAILAEAGAERTLAAQFFVPYGVLTAVFTLLMGTLIDRVSPRYLMGILMATYAALMVSAPFAATPVWVWAYGLLFGAAQGTQNALLGSAFAYYFGRAHHGSVRGFAATIFVAGTALGPVLLALGPDWLGSFTPVLWASAPLAVAVGLVSWWAEWHRWDAEDLVTSIA</sequence>
<feature type="transmembrane region" description="Helical" evidence="6">
    <location>
        <begin position="177"/>
        <end position="197"/>
    </location>
</feature>
<feature type="transmembrane region" description="Helical" evidence="6">
    <location>
        <begin position="396"/>
        <end position="413"/>
    </location>
</feature>
<evidence type="ECO:0000259" key="7">
    <source>
        <dbReference type="PROSITE" id="PS50850"/>
    </source>
</evidence>
<gene>
    <name evidence="8" type="ORF">CRI93_12835</name>
</gene>
<evidence type="ECO:0000313" key="9">
    <source>
        <dbReference type="Proteomes" id="UP000221024"/>
    </source>
</evidence>
<dbReference type="Gene3D" id="1.20.1250.20">
    <property type="entry name" value="MFS general substrate transporter like domains"/>
    <property type="match status" value="2"/>
</dbReference>
<reference evidence="8 9" key="1">
    <citation type="submission" date="2017-10" db="EMBL/GenBank/DDBJ databases">
        <title>Draft genome of Longimonas halophila.</title>
        <authorList>
            <person name="Goh K.M."/>
            <person name="Shamsir M.S."/>
            <person name="Lim S.W."/>
        </authorList>
    </citation>
    <scope>NUCLEOTIDE SEQUENCE [LARGE SCALE GENOMIC DNA]</scope>
    <source>
        <strain evidence="8 9">KCTC 42399</strain>
    </source>
</reference>
<feature type="transmembrane region" description="Helical" evidence="6">
    <location>
        <begin position="240"/>
        <end position="262"/>
    </location>
</feature>
<name>A0A2H3NQB3_9BACT</name>
<feature type="transmembrane region" description="Helical" evidence="6">
    <location>
        <begin position="330"/>
        <end position="354"/>
    </location>
</feature>
<dbReference type="EMBL" id="PDEP01000014">
    <property type="protein sequence ID" value="PEN05397.1"/>
    <property type="molecule type" value="Genomic_DNA"/>
</dbReference>
<dbReference type="InterPro" id="IPR052983">
    <property type="entry name" value="MFS_Riboflavin_Transporter"/>
</dbReference>
<keyword evidence="2" id="KW-0813">Transport</keyword>
<dbReference type="PANTHER" id="PTHR43385:SF1">
    <property type="entry name" value="RIBOFLAVIN TRANSPORTER RIBJ"/>
    <property type="match status" value="1"/>
</dbReference>
<accession>A0A2H3NQB3</accession>
<comment type="caution">
    <text evidence="8">The sequence shown here is derived from an EMBL/GenBank/DDBJ whole genome shotgun (WGS) entry which is preliminary data.</text>
</comment>
<keyword evidence="5 6" id="KW-0472">Membrane</keyword>
<dbReference type="SUPFAM" id="SSF103473">
    <property type="entry name" value="MFS general substrate transporter"/>
    <property type="match status" value="1"/>
</dbReference>
<feature type="transmembrane region" description="Helical" evidence="6">
    <location>
        <begin position="274"/>
        <end position="297"/>
    </location>
</feature>
<dbReference type="Proteomes" id="UP000221024">
    <property type="component" value="Unassembled WGS sequence"/>
</dbReference>
<feature type="transmembrane region" description="Helical" evidence="6">
    <location>
        <begin position="144"/>
        <end position="165"/>
    </location>
</feature>
<dbReference type="AlphaFoldDB" id="A0A2H3NQB3"/>
<evidence type="ECO:0000256" key="5">
    <source>
        <dbReference type="ARBA" id="ARBA00023136"/>
    </source>
</evidence>
<dbReference type="InterPro" id="IPR036259">
    <property type="entry name" value="MFS_trans_sf"/>
</dbReference>
<feature type="transmembrane region" description="Helical" evidence="6">
    <location>
        <begin position="304"/>
        <end position="324"/>
    </location>
</feature>
<feature type="transmembrane region" description="Helical" evidence="6">
    <location>
        <begin position="112"/>
        <end position="132"/>
    </location>
</feature>
<protein>
    <recommendedName>
        <fullName evidence="7">Major facilitator superfamily (MFS) profile domain-containing protein</fullName>
    </recommendedName>
</protein>
<evidence type="ECO:0000256" key="3">
    <source>
        <dbReference type="ARBA" id="ARBA00022692"/>
    </source>
</evidence>
<dbReference type="PROSITE" id="PS50850">
    <property type="entry name" value="MFS"/>
    <property type="match status" value="1"/>
</dbReference>
<feature type="domain" description="Major facilitator superfamily (MFS) profile" evidence="7">
    <location>
        <begin position="20"/>
        <end position="418"/>
    </location>
</feature>
<dbReference type="PANTHER" id="PTHR43385">
    <property type="entry name" value="RIBOFLAVIN TRANSPORTER RIBJ"/>
    <property type="match status" value="1"/>
</dbReference>
<dbReference type="GO" id="GO:0016020">
    <property type="term" value="C:membrane"/>
    <property type="evidence" value="ECO:0007669"/>
    <property type="project" value="UniProtKB-SubCell"/>
</dbReference>